<comment type="caution">
    <text evidence="3">The sequence shown here is derived from an EMBL/GenBank/DDBJ whole genome shotgun (WGS) entry which is preliminary data.</text>
</comment>
<evidence type="ECO:0000256" key="2">
    <source>
        <dbReference type="ARBA" id="ARBA00022851"/>
    </source>
</evidence>
<dbReference type="RefSeq" id="WP_238225064.1">
    <property type="nucleotide sequence ID" value="NZ_BPQD01000010.1"/>
</dbReference>
<gene>
    <name evidence="3" type="ORF">QWZ12_11855</name>
</gene>
<organism evidence="3 4">
    <name type="scientific">Methylobacterium adhaesivum</name>
    <dbReference type="NCBI Taxonomy" id="333297"/>
    <lineage>
        <taxon>Bacteria</taxon>
        <taxon>Pseudomonadati</taxon>
        <taxon>Pseudomonadota</taxon>
        <taxon>Alphaproteobacteria</taxon>
        <taxon>Hyphomicrobiales</taxon>
        <taxon>Methylobacteriaceae</taxon>
        <taxon>Methylobacterium</taxon>
    </lineage>
</organism>
<dbReference type="Proteomes" id="UP001224644">
    <property type="component" value="Unassembled WGS sequence"/>
</dbReference>
<protein>
    <submittedName>
        <fullName evidence="3">Metallothionein</fullName>
    </submittedName>
</protein>
<dbReference type="SUPFAM" id="SSF57868">
    <property type="entry name" value="Metallothionein"/>
    <property type="match status" value="1"/>
</dbReference>
<sequence>MADATTEMVPCACSDCVCKVKAGTGIERDGKTFCCEACADGHASHDGCGHSGCACHG</sequence>
<dbReference type="InterPro" id="IPR000518">
    <property type="entry name" value="Metalthion_fam14_prok"/>
</dbReference>
<evidence type="ECO:0000313" key="3">
    <source>
        <dbReference type="EMBL" id="MDN3591307.1"/>
    </source>
</evidence>
<dbReference type="Gene3D" id="2.30.170.10">
    <property type="match status" value="1"/>
</dbReference>
<dbReference type="EMBL" id="JAUFPX010000008">
    <property type="protein sequence ID" value="MDN3591307.1"/>
    <property type="molecule type" value="Genomic_DNA"/>
</dbReference>
<dbReference type="Pfam" id="PF02069">
    <property type="entry name" value="Metallothio_Pro"/>
    <property type="match status" value="1"/>
</dbReference>
<evidence type="ECO:0000256" key="1">
    <source>
        <dbReference type="ARBA" id="ARBA00022723"/>
    </source>
</evidence>
<accession>A0ABT8BIJ4</accession>
<keyword evidence="1" id="KW-0479">Metal-binding</keyword>
<dbReference type="PRINTS" id="PR00859">
    <property type="entry name" value="MTPROKARYOTE"/>
</dbReference>
<keyword evidence="4" id="KW-1185">Reference proteome</keyword>
<dbReference type="InterPro" id="IPR017854">
    <property type="entry name" value="Metalthion_dom_sf"/>
</dbReference>
<reference evidence="4" key="1">
    <citation type="journal article" date="2019" name="Int. J. Syst. Evol. Microbiol.">
        <title>The Global Catalogue of Microorganisms (GCM) 10K type strain sequencing project: providing services to taxonomists for standard genome sequencing and annotation.</title>
        <authorList>
            <consortium name="The Broad Institute Genomics Platform"/>
            <consortium name="The Broad Institute Genome Sequencing Center for Infectious Disease"/>
            <person name="Wu L."/>
            <person name="Ma J."/>
        </authorList>
    </citation>
    <scope>NUCLEOTIDE SEQUENCE [LARGE SCALE GENOMIC DNA]</scope>
    <source>
        <strain evidence="4">CECT 7069</strain>
    </source>
</reference>
<evidence type="ECO:0000313" key="4">
    <source>
        <dbReference type="Proteomes" id="UP001224644"/>
    </source>
</evidence>
<name>A0ABT8BIJ4_9HYPH</name>
<proteinExistence type="predicted"/>
<keyword evidence="2" id="KW-0480">Metal-thiolate cluster</keyword>